<feature type="region of interest" description="Disordered" evidence="4">
    <location>
        <begin position="133"/>
        <end position="226"/>
    </location>
</feature>
<evidence type="ECO:0000313" key="5">
    <source>
        <dbReference type="EMBL" id="ETV66487.1"/>
    </source>
</evidence>
<feature type="compositionally biased region" description="Basic and acidic residues" evidence="4">
    <location>
        <begin position="152"/>
        <end position="165"/>
    </location>
</feature>
<proteinExistence type="inferred from homology"/>
<name>W4FG48_APHAT</name>
<evidence type="ECO:0000256" key="4">
    <source>
        <dbReference type="SAM" id="MobiDB-lite"/>
    </source>
</evidence>
<dbReference type="InterPro" id="IPR004000">
    <property type="entry name" value="Actin"/>
</dbReference>
<dbReference type="STRING" id="112090.W4FG48"/>
<comment type="similarity">
    <text evidence="2">Belongs to the actin family.</text>
</comment>
<dbReference type="Pfam" id="PF00022">
    <property type="entry name" value="Actin"/>
    <property type="match status" value="1"/>
</dbReference>
<feature type="region of interest" description="Disordered" evidence="4">
    <location>
        <begin position="1"/>
        <end position="57"/>
    </location>
</feature>
<accession>W4FG48</accession>
<feature type="region of interest" description="Disordered" evidence="4">
    <location>
        <begin position="239"/>
        <end position="285"/>
    </location>
</feature>
<evidence type="ECO:0000256" key="1">
    <source>
        <dbReference type="ARBA" id="ARBA00049360"/>
    </source>
</evidence>
<feature type="compositionally biased region" description="Basic and acidic residues" evidence="4">
    <location>
        <begin position="200"/>
        <end position="214"/>
    </location>
</feature>
<dbReference type="CDD" id="cd10169">
    <property type="entry name" value="ASKHA_NBD_actin-like"/>
    <property type="match status" value="1"/>
</dbReference>
<organism evidence="5">
    <name type="scientific">Aphanomyces astaci</name>
    <name type="common">Crayfish plague agent</name>
    <dbReference type="NCBI Taxonomy" id="112090"/>
    <lineage>
        <taxon>Eukaryota</taxon>
        <taxon>Sar</taxon>
        <taxon>Stramenopiles</taxon>
        <taxon>Oomycota</taxon>
        <taxon>Saprolegniomycetes</taxon>
        <taxon>Saprolegniales</taxon>
        <taxon>Verrucalvaceae</taxon>
        <taxon>Aphanomyces</taxon>
    </lineage>
</organism>
<sequence length="1587" mass="175591">MATAGVPSYLRSTSSSKAKRETKNAKTKAADFPIRRTAPSSSNGATSTSTDDTTFRVRPPAAPISIAIPAPSVSPKVGSTGGATSSLLLLQSKPPMGESRQVKFSKPDSLEKVQRTTATQKSVPNYMRHTVSRGYKEGDLQHPADAAKSVKPAREPAKSGAREPARLAPPSKRAVPLQRTSRPSSSLARQPAAASAAVRRRGDIPVKDEQEVKRPAPPLPPENQENVVPEAFSDASQVIPDEGKASSPDLSGQPGGGGVDEYTQDRRPRSTSPNYMEDIQRGEDGPMADDRVVAALRDEIKALTARLHENDIVCREYQQSLDTAERNMEKMTNACLQYKQKCETYADSSLTLKRQHDTLEQDLIESKMQLTDLKNAASVTPVYDASVLELKIQVMTMESEKSQTEHQLEHLNRICGELQIQINTFETNELAWQTERDNLRRQDASLRETVEALQQQLHHAPFKAKDESVPAAAAAMCQDMDTQDTLRAKIHALELTIEAKTAEINRLTEEHVGFQEQALVKQRTEMKEQLATQERLVSTLETQLAAAALAQDSIAQDHRIQRARLDEDIQQLLCDKASLESQAADHVAKLTAAEEKICELTYLVEESQANDPKDARAQVENQLTTHNAIIASYEAEMADMKAQLSTASAELATTRDMDAASNTKIALLESEGKKLEDTVRSLHEARHHDEASTRAVEAMVVQLQTELEAEKAASRDLRIELAQSQSFVESFQVQLDELERQKVDSQSTYEGNCKRIFQLEGANVELENAIREYQAERERVALELASSTQARDVAAKTLDEEVCRGRQQATTIDELHAKIDGLETEVAKQSALAATYAVEMAQLDAVRSERNVLVEAAQASDATIVSLGLEVAGLDSKLNKTISEYEQRLGEAAAELDHVKTSASQTLVREVSGWKEKYEALTLAGDYQANQLKSTLHQLEVIQASDTQSKATLEQDVEAKYLAMQTHQQQSHDDQVKRLTSQLDNMRTNCDDQIEALEAQVNALRLQLSHARGHKETCGLMEQDLAHQILLVESHTHQLLNAQKRVADLTCQNLQLKEDIEAGSMKLSSREATVLELQQQDSISRDKIQHLEAKLKAFVDSHERVPTPVVDVVVVPTTMPVQSVESEAEFPPLMTNGVIVLHADETDMYAGVVNAKSQRPTAIIPSLAAVPRGGMTELQRVLQGSSYSGSGSLRIGYDHGYFLGKDAANVLYDHPDPALRGILTEERLFQDGAIASFEHFEGLLKQMLAAVGADTNPDTYKIVMTHKPLIGKAHREKMVQSLFEAGQFQSVFLTTDAQMSLRAVAKSTGLVVDVGADTTYIVPIYEDMLLEHAVVKLPFGQDHVVNFMVSMLLSQDCDDFHMIPARVQRRIARSILDSHGLVASDFFDMTEQYGGFRRKDVHVLPTPDHPLVWVKESPSQTTHPLRASYAQQLPSGRTLTLEYDIERFVCPELLWNPSLDPGRHTNINKYPSHWTMHPHADCACKTSLHAAILKSLSLCDPFLQEDLIARVVCCGVLTSLPGFKERLYREVQKSTPQHVVGVEILPKSLHAAFTGATMYAQGLRESVWISRDDYDRHGPAIVHSKCF</sequence>
<dbReference type="Gene3D" id="3.30.420.40">
    <property type="match status" value="2"/>
</dbReference>
<dbReference type="OrthoDB" id="74201at2759"/>
<dbReference type="PANTHER" id="PTHR11937">
    <property type="entry name" value="ACTIN"/>
    <property type="match status" value="1"/>
</dbReference>
<dbReference type="SUPFAM" id="SSF53067">
    <property type="entry name" value="Actin-like ATPase domain"/>
    <property type="match status" value="2"/>
</dbReference>
<feature type="compositionally biased region" description="Polar residues" evidence="4">
    <location>
        <begin position="38"/>
        <end position="52"/>
    </location>
</feature>
<dbReference type="SMART" id="SM00268">
    <property type="entry name" value="ACTIN"/>
    <property type="match status" value="1"/>
</dbReference>
<feature type="compositionally biased region" description="Basic and acidic residues" evidence="4">
    <location>
        <begin position="105"/>
        <end position="114"/>
    </location>
</feature>
<feature type="region of interest" description="Disordered" evidence="4">
    <location>
        <begin position="92"/>
        <end position="120"/>
    </location>
</feature>
<keyword evidence="3" id="KW-0175">Coiled coil</keyword>
<reference evidence="5" key="1">
    <citation type="submission" date="2013-12" db="EMBL/GenBank/DDBJ databases">
        <title>The Genome Sequence of Aphanomyces astaci APO3.</title>
        <authorList>
            <consortium name="The Broad Institute Genomics Platform"/>
            <person name="Russ C."/>
            <person name="Tyler B."/>
            <person name="van West P."/>
            <person name="Dieguez-Uribeondo J."/>
            <person name="Young S.K."/>
            <person name="Zeng Q."/>
            <person name="Gargeya S."/>
            <person name="Fitzgerald M."/>
            <person name="Abouelleil A."/>
            <person name="Alvarado L."/>
            <person name="Chapman S.B."/>
            <person name="Gainer-Dewar J."/>
            <person name="Goldberg J."/>
            <person name="Griggs A."/>
            <person name="Gujja S."/>
            <person name="Hansen M."/>
            <person name="Howarth C."/>
            <person name="Imamovic A."/>
            <person name="Ireland A."/>
            <person name="Larimer J."/>
            <person name="McCowan C."/>
            <person name="Murphy C."/>
            <person name="Pearson M."/>
            <person name="Poon T.W."/>
            <person name="Priest M."/>
            <person name="Roberts A."/>
            <person name="Saif S."/>
            <person name="Shea T."/>
            <person name="Sykes S."/>
            <person name="Wortman J."/>
            <person name="Nusbaum C."/>
            <person name="Birren B."/>
        </authorList>
    </citation>
    <scope>NUCLEOTIDE SEQUENCE [LARGE SCALE GENOMIC DNA]</scope>
    <source>
        <strain evidence="5">APO3</strain>
    </source>
</reference>
<dbReference type="GeneID" id="20819060"/>
<dbReference type="InterPro" id="IPR043129">
    <property type="entry name" value="ATPase_NBD"/>
</dbReference>
<dbReference type="Gene3D" id="3.90.640.10">
    <property type="entry name" value="Actin, Chain A, domain 4"/>
    <property type="match status" value="1"/>
</dbReference>
<evidence type="ECO:0000256" key="3">
    <source>
        <dbReference type="SAM" id="Coils"/>
    </source>
</evidence>
<dbReference type="VEuPathDB" id="FungiDB:H257_17064"/>
<comment type="catalytic activity">
    <reaction evidence="1">
        <text>ATP + H2O = ADP + phosphate + H(+)</text>
        <dbReference type="Rhea" id="RHEA:13065"/>
        <dbReference type="ChEBI" id="CHEBI:15377"/>
        <dbReference type="ChEBI" id="CHEBI:15378"/>
        <dbReference type="ChEBI" id="CHEBI:30616"/>
        <dbReference type="ChEBI" id="CHEBI:43474"/>
        <dbReference type="ChEBI" id="CHEBI:456216"/>
    </reaction>
</comment>
<gene>
    <name evidence="5" type="ORF">H257_17064</name>
</gene>
<feature type="coiled-coil region" evidence="3">
    <location>
        <begin position="490"/>
        <end position="832"/>
    </location>
</feature>
<evidence type="ECO:0000256" key="2">
    <source>
        <dbReference type="RuleBase" id="RU000487"/>
    </source>
</evidence>
<protein>
    <submittedName>
        <fullName evidence="5">Uncharacterized protein</fullName>
    </submittedName>
</protein>
<feature type="coiled-coil region" evidence="3">
    <location>
        <begin position="969"/>
        <end position="1014"/>
    </location>
</feature>
<dbReference type="Gene3D" id="1.10.287.1490">
    <property type="match status" value="1"/>
</dbReference>
<dbReference type="RefSeq" id="XP_009844020.1">
    <property type="nucleotide sequence ID" value="XM_009845718.1"/>
</dbReference>
<feature type="compositionally biased region" description="Low complexity" evidence="4">
    <location>
        <begin position="181"/>
        <end position="197"/>
    </location>
</feature>
<dbReference type="EMBL" id="KI913210">
    <property type="protein sequence ID" value="ETV66487.1"/>
    <property type="molecule type" value="Genomic_DNA"/>
</dbReference>
<feature type="coiled-coil region" evidence="3">
    <location>
        <begin position="314"/>
        <end position="456"/>
    </location>
</feature>